<evidence type="ECO:0000313" key="3">
    <source>
        <dbReference type="EMBL" id="CAI4020180.1"/>
    </source>
</evidence>
<dbReference type="EMBL" id="CAMXCT030006795">
    <property type="protein sequence ID" value="CAL4807492.1"/>
    <property type="molecule type" value="Genomic_DNA"/>
</dbReference>
<feature type="domain" description="DUF3638" evidence="2">
    <location>
        <begin position="1"/>
        <end position="100"/>
    </location>
</feature>
<name>A0A9P1GSS9_9DINO</name>
<proteinExistence type="predicted"/>
<evidence type="ECO:0000256" key="1">
    <source>
        <dbReference type="SAM" id="SignalP"/>
    </source>
</evidence>
<dbReference type="Pfam" id="PF12340">
    <property type="entry name" value="DUF3638"/>
    <property type="match status" value="1"/>
</dbReference>
<evidence type="ECO:0000313" key="5">
    <source>
        <dbReference type="Proteomes" id="UP001152797"/>
    </source>
</evidence>
<keyword evidence="4" id="KW-0378">Hydrolase</keyword>
<keyword evidence="5" id="KW-1185">Reference proteome</keyword>
<dbReference type="Proteomes" id="UP001152797">
    <property type="component" value="Unassembled WGS sequence"/>
</dbReference>
<dbReference type="AlphaFoldDB" id="A0A9P1GSS9"/>
<feature type="chain" id="PRO_5043273247" evidence="1">
    <location>
        <begin position="23"/>
        <end position="149"/>
    </location>
</feature>
<dbReference type="EMBL" id="CAMXCT010006795">
    <property type="protein sequence ID" value="CAI4020180.1"/>
    <property type="molecule type" value="Genomic_DNA"/>
</dbReference>
<dbReference type="GO" id="GO:0016787">
    <property type="term" value="F:hydrolase activity"/>
    <property type="evidence" value="ECO:0007669"/>
    <property type="project" value="UniProtKB-KW"/>
</dbReference>
<gene>
    <name evidence="3" type="ORF">C1SCF055_LOCUS44621</name>
</gene>
<reference evidence="3" key="1">
    <citation type="submission" date="2022-10" db="EMBL/GenBank/DDBJ databases">
        <authorList>
            <person name="Chen Y."/>
            <person name="Dougan E. K."/>
            <person name="Chan C."/>
            <person name="Rhodes N."/>
            <person name="Thang M."/>
        </authorList>
    </citation>
    <scope>NUCLEOTIDE SEQUENCE</scope>
</reference>
<dbReference type="EMBL" id="CAMXCT020006795">
    <property type="protein sequence ID" value="CAL1173555.1"/>
    <property type="molecule type" value="Genomic_DNA"/>
</dbReference>
<sequence>GEGKTTVVTPLVILLHGSATRACVVCVPQALTEFTCRVLRERLCGTLARPVVEFTFNRATPVSDDHFFKLLHAQDARAVMVSGPTALKSLMLRFVLTLHACDVARSEEKERLEVDRSSTFLSPNSWKSLLRWPSWSSRGGVTSQLEAGG</sequence>
<organism evidence="3">
    <name type="scientific">Cladocopium goreaui</name>
    <dbReference type="NCBI Taxonomy" id="2562237"/>
    <lineage>
        <taxon>Eukaryota</taxon>
        <taxon>Sar</taxon>
        <taxon>Alveolata</taxon>
        <taxon>Dinophyceae</taxon>
        <taxon>Suessiales</taxon>
        <taxon>Symbiodiniaceae</taxon>
        <taxon>Cladocopium</taxon>
    </lineage>
</organism>
<reference evidence="4 5" key="2">
    <citation type="submission" date="2024-05" db="EMBL/GenBank/DDBJ databases">
        <authorList>
            <person name="Chen Y."/>
            <person name="Shah S."/>
            <person name="Dougan E. K."/>
            <person name="Thang M."/>
            <person name="Chan C."/>
        </authorList>
    </citation>
    <scope>NUCLEOTIDE SEQUENCE [LARGE SCALE GENOMIC DNA]</scope>
</reference>
<evidence type="ECO:0000313" key="4">
    <source>
        <dbReference type="EMBL" id="CAL4807492.1"/>
    </source>
</evidence>
<feature type="signal peptide" evidence="1">
    <location>
        <begin position="1"/>
        <end position="22"/>
    </location>
</feature>
<accession>A0A9P1GSS9</accession>
<dbReference type="OrthoDB" id="2684236at2759"/>
<protein>
    <submittedName>
        <fullName evidence="4">Ubiquitinyl hydrolase 1</fullName>
    </submittedName>
</protein>
<evidence type="ECO:0000259" key="2">
    <source>
        <dbReference type="Pfam" id="PF12340"/>
    </source>
</evidence>
<feature type="non-terminal residue" evidence="3">
    <location>
        <position position="1"/>
    </location>
</feature>
<comment type="caution">
    <text evidence="3">The sequence shown here is derived from an EMBL/GenBank/DDBJ whole genome shotgun (WGS) entry which is preliminary data.</text>
</comment>
<keyword evidence="1" id="KW-0732">Signal</keyword>
<dbReference type="InterPro" id="IPR022099">
    <property type="entry name" value="DUF3638"/>
</dbReference>
<feature type="non-terminal residue" evidence="3">
    <location>
        <position position="149"/>
    </location>
</feature>